<dbReference type="InterPro" id="IPR036390">
    <property type="entry name" value="WH_DNA-bd_sf"/>
</dbReference>
<proteinExistence type="predicted"/>
<evidence type="ECO:0000256" key="3">
    <source>
        <dbReference type="ARBA" id="ARBA00023163"/>
    </source>
</evidence>
<keyword evidence="1" id="KW-0805">Transcription regulation</keyword>
<dbReference type="SUPFAM" id="SSF46785">
    <property type="entry name" value="Winged helix' DNA-binding domain"/>
    <property type="match status" value="1"/>
</dbReference>
<dbReference type="InterPro" id="IPR036388">
    <property type="entry name" value="WH-like_DNA-bd_sf"/>
</dbReference>
<dbReference type="AlphaFoldDB" id="K1JL59"/>
<dbReference type="EMBL" id="ADMG01000033">
    <property type="protein sequence ID" value="EKB30956.1"/>
    <property type="molecule type" value="Genomic_DNA"/>
</dbReference>
<dbReference type="SMART" id="SM00347">
    <property type="entry name" value="HTH_MARR"/>
    <property type="match status" value="1"/>
</dbReference>
<dbReference type="PROSITE" id="PS50995">
    <property type="entry name" value="HTH_MARR_2"/>
    <property type="match status" value="1"/>
</dbReference>
<dbReference type="STRING" id="742823.HMPREF9465_01435"/>
<dbReference type="OrthoDB" id="9806864at2"/>
<dbReference type="PANTHER" id="PTHR42756:SF1">
    <property type="entry name" value="TRANSCRIPTIONAL REPRESSOR OF EMRAB OPERON"/>
    <property type="match status" value="1"/>
</dbReference>
<evidence type="ECO:0000259" key="4">
    <source>
        <dbReference type="PROSITE" id="PS50995"/>
    </source>
</evidence>
<dbReference type="HOGENOM" id="CLU_083287_18_3_4"/>
<accession>K1JL59</accession>
<gene>
    <name evidence="5" type="ORF">HMPREF9465_01435</name>
</gene>
<dbReference type="GO" id="GO:0003700">
    <property type="term" value="F:DNA-binding transcription factor activity"/>
    <property type="evidence" value="ECO:0007669"/>
    <property type="project" value="InterPro"/>
</dbReference>
<feature type="domain" description="HTH marR-type" evidence="4">
    <location>
        <begin position="4"/>
        <end position="139"/>
    </location>
</feature>
<dbReference type="InterPro" id="IPR000835">
    <property type="entry name" value="HTH_MarR-typ"/>
</dbReference>
<dbReference type="GO" id="GO:0003677">
    <property type="term" value="F:DNA binding"/>
    <property type="evidence" value="ECO:0007669"/>
    <property type="project" value="UniProtKB-KW"/>
</dbReference>
<dbReference type="Proteomes" id="UP000005835">
    <property type="component" value="Unassembled WGS sequence"/>
</dbReference>
<dbReference type="Gene3D" id="1.10.10.10">
    <property type="entry name" value="Winged helix-like DNA-binding domain superfamily/Winged helix DNA-binding domain"/>
    <property type="match status" value="1"/>
</dbReference>
<dbReference type="Pfam" id="PF12802">
    <property type="entry name" value="MarR_2"/>
    <property type="match status" value="1"/>
</dbReference>
<dbReference type="eggNOG" id="COG1846">
    <property type="taxonomic scope" value="Bacteria"/>
</dbReference>
<evidence type="ECO:0000256" key="2">
    <source>
        <dbReference type="ARBA" id="ARBA00023125"/>
    </source>
</evidence>
<evidence type="ECO:0000313" key="6">
    <source>
        <dbReference type="Proteomes" id="UP000005835"/>
    </source>
</evidence>
<keyword evidence="3" id="KW-0804">Transcription</keyword>
<keyword evidence="6" id="KW-1185">Reference proteome</keyword>
<name>K1JL59_9BURK</name>
<sequence>MKENTRIPFLAGRLSEATSTFILESLKREGMGELLPCHGDILHVLTEQETATVMELSRLTHRSKSTVSALVTKLVDLGYVARERSAEDSRVINLRLSEKGRAFIPVSERISSELDALVTRSLTPDEARFAEALLARILNGFSSDKSA</sequence>
<comment type="caution">
    <text evidence="5">The sequence shown here is derived from an EMBL/GenBank/DDBJ whole genome shotgun (WGS) entry which is preliminary data.</text>
</comment>
<protein>
    <recommendedName>
        <fullName evidence="4">HTH marR-type domain-containing protein</fullName>
    </recommendedName>
</protein>
<keyword evidence="2" id="KW-0238">DNA-binding</keyword>
<dbReference type="PRINTS" id="PR00598">
    <property type="entry name" value="HTHMARR"/>
</dbReference>
<evidence type="ECO:0000313" key="5">
    <source>
        <dbReference type="EMBL" id="EKB30956.1"/>
    </source>
</evidence>
<organism evidence="5 6">
    <name type="scientific">Sutterella wadsworthensis 2_1_59BFAA</name>
    <dbReference type="NCBI Taxonomy" id="742823"/>
    <lineage>
        <taxon>Bacteria</taxon>
        <taxon>Pseudomonadati</taxon>
        <taxon>Pseudomonadota</taxon>
        <taxon>Betaproteobacteria</taxon>
        <taxon>Burkholderiales</taxon>
        <taxon>Sutterellaceae</taxon>
        <taxon>Sutterella</taxon>
    </lineage>
</organism>
<dbReference type="PANTHER" id="PTHR42756">
    <property type="entry name" value="TRANSCRIPTIONAL REGULATOR, MARR"/>
    <property type="match status" value="1"/>
</dbReference>
<dbReference type="RefSeq" id="WP_005435526.1">
    <property type="nucleotide sequence ID" value="NZ_JH815516.1"/>
</dbReference>
<dbReference type="PATRIC" id="fig|742823.3.peg.1426"/>
<reference evidence="5 6" key="1">
    <citation type="submission" date="2012-05" db="EMBL/GenBank/DDBJ databases">
        <title>The Genome Sequence of Sutterella wadsworthensis 2_1_59BFAA.</title>
        <authorList>
            <consortium name="The Broad Institute Genome Sequencing Platform"/>
            <person name="Earl A."/>
            <person name="Ward D."/>
            <person name="Feldgarden M."/>
            <person name="Gevers D."/>
            <person name="Daigneault M."/>
            <person name="Strauss J."/>
            <person name="Allen-Vercoe E."/>
            <person name="Walker B."/>
            <person name="Young S.K."/>
            <person name="Zeng Q."/>
            <person name="Gargeya S."/>
            <person name="Fitzgerald M."/>
            <person name="Haas B."/>
            <person name="Abouelleil A."/>
            <person name="Alvarado L."/>
            <person name="Arachchi H.M."/>
            <person name="Berlin A.M."/>
            <person name="Chapman S.B."/>
            <person name="Goldberg J."/>
            <person name="Griggs A."/>
            <person name="Gujja S."/>
            <person name="Hansen M."/>
            <person name="Howarth C."/>
            <person name="Imamovic A."/>
            <person name="Larimer J."/>
            <person name="McCowen C."/>
            <person name="Montmayeur A."/>
            <person name="Murphy C."/>
            <person name="Neiman D."/>
            <person name="Pearson M."/>
            <person name="Priest M."/>
            <person name="Roberts A."/>
            <person name="Saif S."/>
            <person name="Shea T."/>
            <person name="Sisk P."/>
            <person name="Sykes S."/>
            <person name="Wortman J."/>
            <person name="Nusbaum C."/>
            <person name="Birren B."/>
        </authorList>
    </citation>
    <scope>NUCLEOTIDE SEQUENCE [LARGE SCALE GENOMIC DNA]</scope>
    <source>
        <strain evidence="5 6">2_1_59BFAA</strain>
    </source>
</reference>
<evidence type="ECO:0000256" key="1">
    <source>
        <dbReference type="ARBA" id="ARBA00023015"/>
    </source>
</evidence>